<dbReference type="PANTHER" id="PTHR11851:SF49">
    <property type="entry name" value="MITOCHONDRIAL-PROCESSING PEPTIDASE SUBUNIT ALPHA"/>
    <property type="match status" value="1"/>
</dbReference>
<dbReference type="Gene3D" id="3.30.830.10">
    <property type="entry name" value="Metalloenzyme, LuxS/M16 peptidase-like"/>
    <property type="match status" value="4"/>
</dbReference>
<dbReference type="Pfam" id="PF00675">
    <property type="entry name" value="Peptidase_M16"/>
    <property type="match status" value="1"/>
</dbReference>
<dbReference type="Proteomes" id="UP000029448">
    <property type="component" value="Unassembled WGS sequence"/>
</dbReference>
<evidence type="ECO:0008006" key="7">
    <source>
        <dbReference type="Google" id="ProtNLM"/>
    </source>
</evidence>
<feature type="domain" description="Peptidase M16 C-terminal" evidence="4">
    <location>
        <begin position="244"/>
        <end position="413"/>
    </location>
</feature>
<dbReference type="SUPFAM" id="SSF63411">
    <property type="entry name" value="LuxS/MPP-like metallohydrolase"/>
    <property type="match status" value="4"/>
</dbReference>
<reference evidence="5 6" key="1">
    <citation type="submission" date="2014-06" db="EMBL/GenBank/DDBJ databases">
        <title>Functional and comparative genomic analyses of the Drosophila gut microbiota identify candidate symbiosis factors.</title>
        <authorList>
            <person name="Newell P.D."/>
            <person name="Chaston J.M."/>
            <person name="Douglas A.E."/>
        </authorList>
    </citation>
    <scope>NUCLEOTIDE SEQUENCE [LARGE SCALE GENOMIC DNA]</scope>
    <source>
        <strain evidence="5 6">DmCS_006</strain>
    </source>
</reference>
<dbReference type="AlphaFoldDB" id="A0A094ZDQ1"/>
<dbReference type="InterPro" id="IPR011249">
    <property type="entry name" value="Metalloenz_LuxS/M16"/>
</dbReference>
<keyword evidence="2" id="KW-0378">Hydrolase</keyword>
<dbReference type="PATRIC" id="fig|104102.7.peg.3463"/>
<dbReference type="GO" id="GO:0046872">
    <property type="term" value="F:metal ion binding"/>
    <property type="evidence" value="ECO:0007669"/>
    <property type="project" value="InterPro"/>
</dbReference>
<sequence length="936" mass="100286">MTAYSLSSGSQHKATVRGMARRRRMTSLMVAATMLAGTALSSVTWLPSAHAQQAAPQQGTVPGMPSSLVPAALSSAQVVRATLPNGLRVVIVPNRLAPVVTTEINYLVGSAEAPAGFPGTAHALEHMMFRGSKGLDKDQLAAMGARLGGSYNADTTEDVTQYFYTAQARDLPILLKIEALRMNGLTLSEADWSKERGAIEQEVSRDLSSPAYRYLEQLQAILFAGTPYEKDALGTRPSFDKTNATLLRSFYEKWYAPNNAILIITGDINPVTTLDQVRDIFGAIPRKTLPERHKVSPVPPSAHTIALPTDYPVGFATLAFPMPGRTAQDFATADILSDVLGSQRGALYDLVPQGKALFAGFEYAPKKEAGFGLALAAFPKGADSTKTLADLQGVLDKIRKEGVPADLVEAAKRREIAQLQFSANSVSGLAAIWSNALAFQNLESPGDVVAAYQAVTPEAVNRLAATLLDPTHAVTAVLTPESSGKPVAGKGFGGAESFASTPDKPVKLPDWAEKALTQLEKPVPAPLPSVSTLPNGLKLIVWPSHVSHTVQLSGEIRQSANLQEPVGKEGVEGITEALFSYGTTAHDRLAFQKALDDIPAWEDAGGSFSLQTLTPDFEKGVALLAENELHPAFPDKAFQVVKMQTAQAQAGQLLSPGYLFGRAVTKALVPAKDPELREATPASIMSVSRDDVLHYYQAAWRPDLTTIVVTGDITPEKARAVVEKAFGDWKATGAKPDLDLPKIPLSKASRANVPDKSSVQDEVILAETLGLQVADPDRFLLNLGNEVLGGGLFSSRLYRDLRVKTGYVYSVGSSFDWSRTRGSYSIEYGADPNKVGQARVAAVKDLQAMQSAPPTDDELSLAKASLLRSLPLRRSSLGAIARQYLSLTDLDLPLDNTDKAAEVYYKASGAEVQAAFKKWLRPEDLAQIVKGPAPSW</sequence>
<evidence type="ECO:0000313" key="6">
    <source>
        <dbReference type="Proteomes" id="UP000029448"/>
    </source>
</evidence>
<keyword evidence="2" id="KW-0482">Metalloprotease</keyword>
<dbReference type="GO" id="GO:0008237">
    <property type="term" value="F:metallopeptidase activity"/>
    <property type="evidence" value="ECO:0007669"/>
    <property type="project" value="UniProtKB-KW"/>
</dbReference>
<dbReference type="InterPro" id="IPR011765">
    <property type="entry name" value="Pept_M16_N"/>
</dbReference>
<dbReference type="Pfam" id="PF05193">
    <property type="entry name" value="Peptidase_M16_C"/>
    <property type="match status" value="2"/>
</dbReference>
<name>A0A094ZDQ1_9PROT</name>
<evidence type="ECO:0000313" key="5">
    <source>
        <dbReference type="EMBL" id="KGB20736.1"/>
    </source>
</evidence>
<protein>
    <recommendedName>
        <fullName evidence="7">Peptidase M16</fullName>
    </recommendedName>
</protein>
<evidence type="ECO:0000256" key="2">
    <source>
        <dbReference type="ARBA" id="ARBA00023049"/>
    </source>
</evidence>
<dbReference type="InterPro" id="IPR050361">
    <property type="entry name" value="MPP/UQCRC_Complex"/>
</dbReference>
<keyword evidence="6" id="KW-1185">Reference proteome</keyword>
<gene>
    <name evidence="5" type="ORF">AtDm6_3515</name>
</gene>
<dbReference type="STRING" id="104102.AtDm6_3515"/>
<dbReference type="PANTHER" id="PTHR11851">
    <property type="entry name" value="METALLOPROTEASE"/>
    <property type="match status" value="1"/>
</dbReference>
<proteinExistence type="inferred from homology"/>
<evidence type="ECO:0000259" key="3">
    <source>
        <dbReference type="Pfam" id="PF00675"/>
    </source>
</evidence>
<keyword evidence="2" id="KW-0645">Protease</keyword>
<evidence type="ECO:0000256" key="1">
    <source>
        <dbReference type="ARBA" id="ARBA00007261"/>
    </source>
</evidence>
<organism evidence="5 6">
    <name type="scientific">Acetobacter tropicalis</name>
    <dbReference type="NCBI Taxonomy" id="104102"/>
    <lineage>
        <taxon>Bacteria</taxon>
        <taxon>Pseudomonadati</taxon>
        <taxon>Pseudomonadota</taxon>
        <taxon>Alphaproteobacteria</taxon>
        <taxon>Acetobacterales</taxon>
        <taxon>Acetobacteraceae</taxon>
        <taxon>Acetobacter</taxon>
    </lineage>
</organism>
<feature type="domain" description="Peptidase M16 C-terminal" evidence="4">
    <location>
        <begin position="686"/>
        <end position="866"/>
    </location>
</feature>
<evidence type="ECO:0000259" key="4">
    <source>
        <dbReference type="Pfam" id="PF05193"/>
    </source>
</evidence>
<dbReference type="EMBL" id="JOKM01000122">
    <property type="protein sequence ID" value="KGB20736.1"/>
    <property type="molecule type" value="Genomic_DNA"/>
</dbReference>
<accession>A0A094ZDQ1</accession>
<feature type="domain" description="Peptidase M16 N-terminal" evidence="3">
    <location>
        <begin position="90"/>
        <end position="235"/>
    </location>
</feature>
<comment type="caution">
    <text evidence="5">The sequence shown here is derived from an EMBL/GenBank/DDBJ whole genome shotgun (WGS) entry which is preliminary data.</text>
</comment>
<comment type="similarity">
    <text evidence="1">Belongs to the peptidase M16 family.</text>
</comment>
<dbReference type="InterPro" id="IPR007863">
    <property type="entry name" value="Peptidase_M16_C"/>
</dbReference>